<evidence type="ECO:0000313" key="6">
    <source>
        <dbReference type="Proteomes" id="UP001595752"/>
    </source>
</evidence>
<evidence type="ECO:0000259" key="4">
    <source>
        <dbReference type="Pfam" id="PF01757"/>
    </source>
</evidence>
<proteinExistence type="inferred from homology"/>
<name>A0ABV8B7Q8_9BACI</name>
<evidence type="ECO:0000256" key="3">
    <source>
        <dbReference type="SAM" id="Phobius"/>
    </source>
</evidence>
<organism evidence="5 6">
    <name type="scientific">Bacillus songklensis</name>
    <dbReference type="NCBI Taxonomy" id="1069116"/>
    <lineage>
        <taxon>Bacteria</taxon>
        <taxon>Bacillati</taxon>
        <taxon>Bacillota</taxon>
        <taxon>Bacilli</taxon>
        <taxon>Bacillales</taxon>
        <taxon>Bacillaceae</taxon>
        <taxon>Bacillus</taxon>
    </lineage>
</organism>
<dbReference type="InterPro" id="IPR052734">
    <property type="entry name" value="Nod_factor_acetyltransferase"/>
</dbReference>
<feature type="transmembrane region" description="Helical" evidence="3">
    <location>
        <begin position="233"/>
        <end position="252"/>
    </location>
</feature>
<dbReference type="Pfam" id="PF01757">
    <property type="entry name" value="Acyl_transf_3"/>
    <property type="match status" value="1"/>
</dbReference>
<feature type="transmembrane region" description="Helical" evidence="3">
    <location>
        <begin position="187"/>
        <end position="208"/>
    </location>
</feature>
<dbReference type="PANTHER" id="PTHR37312">
    <property type="entry name" value="MEMBRANE-BOUND ACYLTRANSFERASE YKRP-RELATED"/>
    <property type="match status" value="1"/>
</dbReference>
<protein>
    <submittedName>
        <fullName evidence="5">Acyltransferase family protein</fullName>
    </submittedName>
</protein>
<evidence type="ECO:0000256" key="1">
    <source>
        <dbReference type="ARBA" id="ARBA00004370"/>
    </source>
</evidence>
<keyword evidence="3" id="KW-1133">Transmembrane helix</keyword>
<dbReference type="PANTHER" id="PTHR37312:SF1">
    <property type="entry name" value="MEMBRANE-BOUND ACYLTRANSFERASE YKRP-RELATED"/>
    <property type="match status" value="1"/>
</dbReference>
<comment type="similarity">
    <text evidence="2">Belongs to the acyltransferase 3 family.</text>
</comment>
<feature type="transmembrane region" description="Helical" evidence="3">
    <location>
        <begin position="130"/>
        <end position="149"/>
    </location>
</feature>
<dbReference type="InterPro" id="IPR002656">
    <property type="entry name" value="Acyl_transf_3_dom"/>
</dbReference>
<feature type="transmembrane region" description="Helical" evidence="3">
    <location>
        <begin position="293"/>
        <end position="317"/>
    </location>
</feature>
<dbReference type="GO" id="GO:0016746">
    <property type="term" value="F:acyltransferase activity"/>
    <property type="evidence" value="ECO:0007669"/>
    <property type="project" value="UniProtKB-KW"/>
</dbReference>
<feature type="transmembrane region" description="Helical" evidence="3">
    <location>
        <begin position="264"/>
        <end position="281"/>
    </location>
</feature>
<gene>
    <name evidence="5" type="ORF">ACFOU2_17755</name>
</gene>
<dbReference type="Proteomes" id="UP001595752">
    <property type="component" value="Unassembled WGS sequence"/>
</dbReference>
<keyword evidence="5" id="KW-0808">Transferase</keyword>
<comment type="subcellular location">
    <subcellularLocation>
        <location evidence="1">Membrane</location>
    </subcellularLocation>
</comment>
<feature type="transmembrane region" description="Helical" evidence="3">
    <location>
        <begin position="100"/>
        <end position="118"/>
    </location>
</feature>
<comment type="caution">
    <text evidence="5">The sequence shown here is derived from an EMBL/GenBank/DDBJ whole genome shotgun (WGS) entry which is preliminary data.</text>
</comment>
<sequence length="344" mass="40360">MNKRNAYFDNAKFILIFLVVFGHTISPYRTSNDQVLSLYHFIFIFHMPVFILLSGYFSKNFRKKGYYKKIVTKVLVPYLIFQTIYTFYYNAIYDDQSFTLQYFVPRWAMWFLLSLMFWKLMLPFFARLPMWLGLTISLGLGLGIGYVDLEGFEKVLSISRMLVFFPFFLMGYYLSQKEDPFKKLLNLRGRIASASVLLLTLVGSYYFLQDTVYTDMLYGTNTYENLGEFFIRAGQYMISVMATFAFMALIPSKPLMFTSIGQRSLYVYLLHGFILKWFFTTEYAKNLHSSWDFFSLTVIAILVTLLTGSKLIEYALISFKLFMKFVIPKNSISKLSIVLKRTLS</sequence>
<evidence type="ECO:0000256" key="2">
    <source>
        <dbReference type="ARBA" id="ARBA00007400"/>
    </source>
</evidence>
<feature type="transmembrane region" description="Helical" evidence="3">
    <location>
        <begin position="155"/>
        <end position="175"/>
    </location>
</feature>
<feature type="domain" description="Acyltransferase 3" evidence="4">
    <location>
        <begin position="5"/>
        <end position="306"/>
    </location>
</feature>
<feature type="transmembrane region" description="Helical" evidence="3">
    <location>
        <begin position="38"/>
        <end position="58"/>
    </location>
</feature>
<keyword evidence="5" id="KW-0012">Acyltransferase</keyword>
<feature type="transmembrane region" description="Helical" evidence="3">
    <location>
        <begin position="70"/>
        <end position="88"/>
    </location>
</feature>
<accession>A0ABV8B7Q8</accession>
<keyword evidence="3" id="KW-0472">Membrane</keyword>
<keyword evidence="6" id="KW-1185">Reference proteome</keyword>
<keyword evidence="3" id="KW-0812">Transmembrane</keyword>
<dbReference type="RefSeq" id="WP_377917395.1">
    <property type="nucleotide sequence ID" value="NZ_JBHRZT010000068.1"/>
</dbReference>
<feature type="transmembrane region" description="Helical" evidence="3">
    <location>
        <begin position="7"/>
        <end position="26"/>
    </location>
</feature>
<dbReference type="EMBL" id="JBHRZT010000068">
    <property type="protein sequence ID" value="MFC3885216.1"/>
    <property type="molecule type" value="Genomic_DNA"/>
</dbReference>
<evidence type="ECO:0000313" key="5">
    <source>
        <dbReference type="EMBL" id="MFC3885216.1"/>
    </source>
</evidence>
<reference evidence="6" key="1">
    <citation type="journal article" date="2019" name="Int. J. Syst. Evol. Microbiol.">
        <title>The Global Catalogue of Microorganisms (GCM) 10K type strain sequencing project: providing services to taxonomists for standard genome sequencing and annotation.</title>
        <authorList>
            <consortium name="The Broad Institute Genomics Platform"/>
            <consortium name="The Broad Institute Genome Sequencing Center for Infectious Disease"/>
            <person name="Wu L."/>
            <person name="Ma J."/>
        </authorList>
    </citation>
    <scope>NUCLEOTIDE SEQUENCE [LARGE SCALE GENOMIC DNA]</scope>
    <source>
        <strain evidence="6">CCUG 61889</strain>
    </source>
</reference>